<dbReference type="AlphaFoldDB" id="A0A418YIW5"/>
<dbReference type="InterPro" id="IPR013976">
    <property type="entry name" value="HDOD"/>
</dbReference>
<evidence type="ECO:0000259" key="1">
    <source>
        <dbReference type="Pfam" id="PF08668"/>
    </source>
</evidence>
<evidence type="ECO:0000313" key="3">
    <source>
        <dbReference type="Proteomes" id="UP000283255"/>
    </source>
</evidence>
<dbReference type="SUPFAM" id="SSF109604">
    <property type="entry name" value="HD-domain/PDEase-like"/>
    <property type="match status" value="1"/>
</dbReference>
<dbReference type="Proteomes" id="UP000283255">
    <property type="component" value="Unassembled WGS sequence"/>
</dbReference>
<reference evidence="2 3" key="1">
    <citation type="submission" date="2018-09" db="EMBL/GenBank/DDBJ databases">
        <authorList>
            <person name="Wang F."/>
        </authorList>
    </citation>
    <scope>NUCLEOTIDE SEQUENCE [LARGE SCALE GENOMIC DNA]</scope>
    <source>
        <strain evidence="2 3">PLHSC7-2</strain>
    </source>
</reference>
<dbReference type="OrthoDB" id="6210453at2"/>
<dbReference type="RefSeq" id="WP_119909359.1">
    <property type="nucleotide sequence ID" value="NZ_QZCH01000002.1"/>
</dbReference>
<organism evidence="2 3">
    <name type="scientific">Motilimonas pumila</name>
    <dbReference type="NCBI Taxonomy" id="2303987"/>
    <lineage>
        <taxon>Bacteria</taxon>
        <taxon>Pseudomonadati</taxon>
        <taxon>Pseudomonadota</taxon>
        <taxon>Gammaproteobacteria</taxon>
        <taxon>Alteromonadales</taxon>
        <taxon>Alteromonadales genera incertae sedis</taxon>
        <taxon>Motilimonas</taxon>
    </lineage>
</organism>
<keyword evidence="3" id="KW-1185">Reference proteome</keyword>
<sequence>MPSPNATVEKIHKQFEHYLIGKNYILGDAFLNDGLELELLEKEEAAEQPKTGWTQRVLLDVEKQRVEKELAAKAKRQKQQQVVANYFNQRLVKDILLQLSDSQGVLTHLLRLPQNTVDLLLALSLPYPRLSSLATLIEQTPEIKRRLFFLVSSHDFMNLLGRKPRVVKDTQAAVGLLGVELLKQMVPAMIFKYRIRLYNSVSPGFGKKLWRHLLTSGLSTSFLLQQSGYKRPAEGLILAGLKFLGHMACLQQFQRSFDETMVECLNEARQKGDKRFHDLLFDVEADAKILEKLLSEQALEFSLDLAKTAFSEQAPQLVQAIREELSDTRFEQRGVLGKALYSGIRFSMFEQLRVAKLLQQEDVSPWRQYCHLEMADFKSMHQQDMSRINYAQFK</sequence>
<comment type="caution">
    <text evidence="2">The sequence shown here is derived from an EMBL/GenBank/DDBJ whole genome shotgun (WGS) entry which is preliminary data.</text>
</comment>
<accession>A0A418YIW5</accession>
<protein>
    <submittedName>
        <fullName evidence="2">HDOD domain-containing protein</fullName>
    </submittedName>
</protein>
<gene>
    <name evidence="2" type="ORF">D1Z90_03540</name>
</gene>
<feature type="domain" description="HDOD" evidence="1">
    <location>
        <begin position="111"/>
        <end position="269"/>
    </location>
</feature>
<reference evidence="2 3" key="2">
    <citation type="submission" date="2019-01" db="EMBL/GenBank/DDBJ databases">
        <title>Motilimonas pumilus sp. nov., isolated from the gut of sea cucumber (Apostichopus japonicus).</title>
        <authorList>
            <person name="Wang F.-Q."/>
            <person name="Ren L.-H."/>
            <person name="Lin Y.-W."/>
            <person name="Sun G.-H."/>
            <person name="Du Z.-J."/>
            <person name="Zhao J.-X."/>
            <person name="Liu X.-J."/>
            <person name="Liu L.-J."/>
        </authorList>
    </citation>
    <scope>NUCLEOTIDE SEQUENCE [LARGE SCALE GENOMIC DNA]</scope>
    <source>
        <strain evidence="2 3">PLHSC7-2</strain>
    </source>
</reference>
<evidence type="ECO:0000313" key="2">
    <source>
        <dbReference type="EMBL" id="RJG50557.1"/>
    </source>
</evidence>
<dbReference type="Gene3D" id="1.10.3210.10">
    <property type="entry name" value="Hypothetical protein af1432"/>
    <property type="match status" value="1"/>
</dbReference>
<dbReference type="EMBL" id="QZCH01000002">
    <property type="protein sequence ID" value="RJG50557.1"/>
    <property type="molecule type" value="Genomic_DNA"/>
</dbReference>
<dbReference type="Pfam" id="PF08668">
    <property type="entry name" value="HDOD"/>
    <property type="match status" value="1"/>
</dbReference>
<proteinExistence type="predicted"/>
<name>A0A418YIW5_9GAMM</name>